<keyword evidence="13" id="KW-1185">Reference proteome</keyword>
<keyword evidence="7 10" id="KW-1133">Transmembrane helix</keyword>
<evidence type="ECO:0000256" key="3">
    <source>
        <dbReference type="ARBA" id="ARBA00022475"/>
    </source>
</evidence>
<dbReference type="InterPro" id="IPR017871">
    <property type="entry name" value="ABC_transporter-like_CS"/>
</dbReference>
<evidence type="ECO:0000256" key="2">
    <source>
        <dbReference type="ARBA" id="ARBA00022448"/>
    </source>
</evidence>
<organism evidence="12 13">
    <name type="scientific">Candidatus Phytoplasma pruni</name>
    <dbReference type="NCBI Taxonomy" id="479893"/>
    <lineage>
        <taxon>Bacteria</taxon>
        <taxon>Bacillati</taxon>
        <taxon>Mycoplasmatota</taxon>
        <taxon>Mollicutes</taxon>
        <taxon>Acholeplasmatales</taxon>
        <taxon>Acholeplasmataceae</taxon>
        <taxon>Candidatus Phytoplasma</taxon>
        <taxon>16SrIII (X-disease group)</taxon>
    </lineage>
</organism>
<comment type="similarity">
    <text evidence="9">Belongs to the ABC transporter superfamily. Macrolide exporter (TC 3.A.1.122) family.</text>
</comment>
<feature type="transmembrane region" description="Helical" evidence="10">
    <location>
        <begin position="582"/>
        <end position="606"/>
    </location>
</feature>
<evidence type="ECO:0000313" key="13">
    <source>
        <dbReference type="Proteomes" id="UP000568109"/>
    </source>
</evidence>
<dbReference type="InterPro" id="IPR003593">
    <property type="entry name" value="AAA+_ATPase"/>
</dbReference>
<proteinExistence type="inferred from homology"/>
<evidence type="ECO:0000256" key="7">
    <source>
        <dbReference type="ARBA" id="ARBA00022989"/>
    </source>
</evidence>
<dbReference type="EMBL" id="JABUOH010000013">
    <property type="protein sequence ID" value="NWN45552.1"/>
    <property type="molecule type" value="Genomic_DNA"/>
</dbReference>
<dbReference type="PROSITE" id="PS00211">
    <property type="entry name" value="ABC_TRANSPORTER_1"/>
    <property type="match status" value="1"/>
</dbReference>
<dbReference type="PANTHER" id="PTHR42798">
    <property type="entry name" value="LIPOPROTEIN-RELEASING SYSTEM ATP-BINDING PROTEIN LOLD"/>
    <property type="match status" value="1"/>
</dbReference>
<accession>A0A851H9E3</accession>
<dbReference type="GO" id="GO:0016887">
    <property type="term" value="F:ATP hydrolysis activity"/>
    <property type="evidence" value="ECO:0007669"/>
    <property type="project" value="InterPro"/>
</dbReference>
<dbReference type="Gene3D" id="3.40.50.300">
    <property type="entry name" value="P-loop containing nucleotide triphosphate hydrolases"/>
    <property type="match status" value="1"/>
</dbReference>
<comment type="caution">
    <text evidence="12">The sequence shown here is derived from an EMBL/GenBank/DDBJ whole genome shotgun (WGS) entry which is preliminary data.</text>
</comment>
<evidence type="ECO:0000256" key="10">
    <source>
        <dbReference type="SAM" id="Phobius"/>
    </source>
</evidence>
<keyword evidence="5" id="KW-0547">Nucleotide-binding</keyword>
<feature type="transmembrane region" description="Helical" evidence="10">
    <location>
        <begin position="261"/>
        <end position="284"/>
    </location>
</feature>
<dbReference type="SMART" id="SM00382">
    <property type="entry name" value="AAA"/>
    <property type="match status" value="1"/>
</dbReference>
<feature type="transmembrane region" description="Helical" evidence="10">
    <location>
        <begin position="680"/>
        <end position="703"/>
    </location>
</feature>
<dbReference type="AlphaFoldDB" id="A0A851H9E3"/>
<evidence type="ECO:0000256" key="1">
    <source>
        <dbReference type="ARBA" id="ARBA00004429"/>
    </source>
</evidence>
<evidence type="ECO:0000256" key="4">
    <source>
        <dbReference type="ARBA" id="ARBA00022692"/>
    </source>
</evidence>
<dbReference type="InterPro" id="IPR003838">
    <property type="entry name" value="ABC3_permease_C"/>
</dbReference>
<evidence type="ECO:0000256" key="6">
    <source>
        <dbReference type="ARBA" id="ARBA00022840"/>
    </source>
</evidence>
<dbReference type="CDD" id="cd03255">
    <property type="entry name" value="ABC_MJ0796_LolCDE_FtsE"/>
    <property type="match status" value="1"/>
</dbReference>
<keyword evidence="6 12" id="KW-0067">ATP-binding</keyword>
<dbReference type="GO" id="GO:0005886">
    <property type="term" value="C:plasma membrane"/>
    <property type="evidence" value="ECO:0007669"/>
    <property type="project" value="UniProtKB-SubCell"/>
</dbReference>
<dbReference type="Proteomes" id="UP000568109">
    <property type="component" value="Unassembled WGS sequence"/>
</dbReference>
<evidence type="ECO:0000256" key="8">
    <source>
        <dbReference type="ARBA" id="ARBA00023136"/>
    </source>
</evidence>
<feature type="transmembrane region" description="Helical" evidence="10">
    <location>
        <begin position="638"/>
        <end position="660"/>
    </location>
</feature>
<name>A0A851H9E3_9MOLU</name>
<dbReference type="Pfam" id="PF02687">
    <property type="entry name" value="FtsX"/>
    <property type="match status" value="1"/>
</dbReference>
<dbReference type="Pfam" id="PF00005">
    <property type="entry name" value="ABC_tran"/>
    <property type="match status" value="1"/>
</dbReference>
<gene>
    <name evidence="12" type="ORF">HR065_00435</name>
</gene>
<evidence type="ECO:0000259" key="11">
    <source>
        <dbReference type="PROSITE" id="PS50893"/>
    </source>
</evidence>
<dbReference type="RefSeq" id="WP_178733953.1">
    <property type="nucleotide sequence ID" value="NZ_JABUOH010000013.1"/>
</dbReference>
<sequence>MLKLINISKTYKNKNTILHNINLTLPHKGMVFIVGKSGSGKTTLMNILGGLDNYNEGEIIFKNKSTKKFRQKDFDAFRNSSVGFIFQDYSLLPELSVFENISIALELQRKKADPQMVEDILTKIGLDNFAHRKINELSGGQKQRISIARALIKNPEIIMGDEPTGALDSKTGKQIIEILKKLSKEKLIIIVSHDLNFAHKYADRIIEIKDGQIIKDEIKTVLNPENEVLVNNEYKPIYSFLPFKRSFKFALNAVKHKPANLFFNILLSAFALIFLGVALSFASFNKRDIIKRSFAKKDPHIPLIVDINDEKTADNLINNNPSAQFKKVYQLRYNFTDYKGKYKLTNNLTPLEEYILTLLNLFSTPLPKPTQLREQIQAQNQALENAPVSDYDPQRKVTLVRVIEYDPQNDAFLKELGLKVVPKKDASEAVPNTKGPEKTHKILISRYLKDNVLKQYLEQNKIDNYGLFEFESDEERFESVKNLTPAETKEMYDNPIINVVKITLHNLYKLFKTEGLENMVFVSKDFIQKNAENLYINKLIGNLQKIEEQDLDSIINTHYSRHTLSSIPMVLFIDAVEPLFEMITLLFVFLSINYTIFSIVLMFNFISSSVQSKKKEIGILRAIGASSFDVIMIFMQEILIIALMIFLIAVLAIKTVICYGNQVISSLVWVDIVEFGAKEILYVGLITFIVSFVSGLGQTLRIAHKKPIEAMR</sequence>
<keyword evidence="8 10" id="KW-0472">Membrane</keyword>
<evidence type="ECO:0000256" key="9">
    <source>
        <dbReference type="ARBA" id="ARBA00038388"/>
    </source>
</evidence>
<evidence type="ECO:0000313" key="12">
    <source>
        <dbReference type="EMBL" id="NWN45552.1"/>
    </source>
</evidence>
<dbReference type="PANTHER" id="PTHR42798:SF6">
    <property type="entry name" value="CELL DIVISION ATP-BINDING PROTEIN FTSE"/>
    <property type="match status" value="1"/>
</dbReference>
<keyword evidence="3" id="KW-1003">Cell membrane</keyword>
<dbReference type="PROSITE" id="PS50893">
    <property type="entry name" value="ABC_TRANSPORTER_2"/>
    <property type="match status" value="1"/>
</dbReference>
<reference evidence="12 13" key="1">
    <citation type="submission" date="2020-06" db="EMBL/GenBank/DDBJ databases">
        <title>Draft genome sequence of Candidatus Phytoplasma pruni (X-disease group, subgroup 16SrIII-B) strain ChTDIII from Argentina.</title>
        <authorList>
            <person name="Fernandez F.D."/>
            <person name="Zuebert C."/>
            <person name="Huettel B."/>
            <person name="Kube M."/>
            <person name="Conci L.R."/>
        </authorList>
    </citation>
    <scope>NUCLEOTIDE SEQUENCE [LARGE SCALE GENOMIC DNA]</scope>
    <source>
        <strain evidence="12 13">ChTDIII</strain>
    </source>
</reference>
<dbReference type="InterPro" id="IPR017911">
    <property type="entry name" value="MacB-like_ATP-bd"/>
</dbReference>
<protein>
    <submittedName>
        <fullName evidence="12">ATP-binding cassette domain-containing protein</fullName>
    </submittedName>
</protein>
<comment type="subcellular location">
    <subcellularLocation>
        <location evidence="1">Cell inner membrane</location>
        <topology evidence="1">Multi-pass membrane protein</topology>
    </subcellularLocation>
</comment>
<dbReference type="InterPro" id="IPR027417">
    <property type="entry name" value="P-loop_NTPase"/>
</dbReference>
<keyword evidence="4 10" id="KW-0812">Transmembrane</keyword>
<dbReference type="GO" id="GO:0005524">
    <property type="term" value="F:ATP binding"/>
    <property type="evidence" value="ECO:0007669"/>
    <property type="project" value="UniProtKB-KW"/>
</dbReference>
<evidence type="ECO:0000256" key="5">
    <source>
        <dbReference type="ARBA" id="ARBA00022741"/>
    </source>
</evidence>
<dbReference type="InterPro" id="IPR003439">
    <property type="entry name" value="ABC_transporter-like_ATP-bd"/>
</dbReference>
<keyword evidence="2" id="KW-0813">Transport</keyword>
<dbReference type="SUPFAM" id="SSF52540">
    <property type="entry name" value="P-loop containing nucleoside triphosphate hydrolases"/>
    <property type="match status" value="1"/>
</dbReference>
<feature type="domain" description="ABC transporter" evidence="11">
    <location>
        <begin position="2"/>
        <end position="235"/>
    </location>
</feature>